<dbReference type="Gene3D" id="1.10.287.130">
    <property type="match status" value="1"/>
</dbReference>
<evidence type="ECO:0000313" key="18">
    <source>
        <dbReference type="EMBL" id="MFC0581335.1"/>
    </source>
</evidence>
<keyword evidence="10" id="KW-0067">ATP-binding</keyword>
<dbReference type="CDD" id="cd00082">
    <property type="entry name" value="HisKA"/>
    <property type="match status" value="1"/>
</dbReference>
<evidence type="ECO:0000259" key="16">
    <source>
        <dbReference type="PROSITE" id="PS50109"/>
    </source>
</evidence>
<dbReference type="CDD" id="cd06225">
    <property type="entry name" value="HAMP"/>
    <property type="match status" value="1"/>
</dbReference>
<dbReference type="EC" id="2.7.13.3" evidence="3"/>
<evidence type="ECO:0000256" key="11">
    <source>
        <dbReference type="ARBA" id="ARBA00022989"/>
    </source>
</evidence>
<dbReference type="PANTHER" id="PTHR45528">
    <property type="entry name" value="SENSOR HISTIDINE KINASE CPXA"/>
    <property type="match status" value="1"/>
</dbReference>
<dbReference type="Proteomes" id="UP001589862">
    <property type="component" value="Unassembled WGS sequence"/>
</dbReference>
<dbReference type="InterPro" id="IPR050398">
    <property type="entry name" value="HssS/ArlS-like"/>
</dbReference>
<comment type="subcellular location">
    <subcellularLocation>
        <location evidence="2">Cell membrane</location>
        <topology evidence="2">Multi-pass membrane protein</topology>
    </subcellularLocation>
</comment>
<dbReference type="SUPFAM" id="SSF158472">
    <property type="entry name" value="HAMP domain-like"/>
    <property type="match status" value="1"/>
</dbReference>
<comment type="catalytic activity">
    <reaction evidence="1">
        <text>ATP + protein L-histidine = ADP + protein N-phospho-L-histidine.</text>
        <dbReference type="EC" id="2.7.13.3"/>
    </reaction>
</comment>
<keyword evidence="5" id="KW-0597">Phosphoprotein</keyword>
<dbReference type="InterPro" id="IPR047669">
    <property type="entry name" value="MtrAB_MtrB"/>
</dbReference>
<name>A0ABV6P870_9MICC</name>
<keyword evidence="11 15" id="KW-1133">Transmembrane helix</keyword>
<evidence type="ECO:0000313" key="19">
    <source>
        <dbReference type="Proteomes" id="UP001589862"/>
    </source>
</evidence>
<dbReference type="Pfam" id="PF00672">
    <property type="entry name" value="HAMP"/>
    <property type="match status" value="1"/>
</dbReference>
<sequence>MTGRIAGVMVERWNTSLRFRTVLTTTVLMLTGIASLMIFLSNQIAGGLFNERFEQHQIEATRGLSQVANTFSSAAVTDRATTTALATDTLLRLEGDGASIRRDFILSPLPGAQNLYVGTLASSGLTTKAIPFELAEKVQNGDGVYWQSIGITRDTQTVPGLAFGTKVTLPPGNVYALYLIYDLSSLQKTMDFINSVMWLGTIVFMVMTIAIFSYVTRSVIKPVSVAANVSEELAAGNLDQRIPVTGTDELARLGTSFNKMANSLQQQINQLATLSAMQQRFVSDVSHELRTPLTTVRMAAQVLYDSRDEFDPINERSAELLFNQVERFQQLLADLLEISRFDAGAAFLHVEPRDMREIVVEVLNHAEILASANKCKLSLITQGDDFAAELDDRRVERITRNLINNAIEHAEGNPVDVILGATDTNITLAVRDYGLGMDEETMAHVFDRFWRADPARARTTGGSGLGLAIAKEDTQLHQGRLDVWAEPSYGACFRLVLPRSQDVPAGAPALELPPNYRLMDRQQSDTWEISLTELEESLREAGEDDDQA</sequence>
<dbReference type="RefSeq" id="WP_377458022.1">
    <property type="nucleotide sequence ID" value="NZ_JBHLUB010000003.1"/>
</dbReference>
<dbReference type="SMART" id="SM00388">
    <property type="entry name" value="HisKA"/>
    <property type="match status" value="1"/>
</dbReference>
<dbReference type="PROSITE" id="PS50109">
    <property type="entry name" value="HIS_KIN"/>
    <property type="match status" value="1"/>
</dbReference>
<evidence type="ECO:0000259" key="17">
    <source>
        <dbReference type="PROSITE" id="PS50885"/>
    </source>
</evidence>
<reference evidence="18 19" key="1">
    <citation type="submission" date="2024-09" db="EMBL/GenBank/DDBJ databases">
        <authorList>
            <person name="Sun Q."/>
            <person name="Mori K."/>
        </authorList>
    </citation>
    <scope>NUCLEOTIDE SEQUENCE [LARGE SCALE GENOMIC DNA]</scope>
    <source>
        <strain evidence="18 19">NCAIM B.02604</strain>
    </source>
</reference>
<keyword evidence="12" id="KW-0902">Two-component regulatory system</keyword>
<dbReference type="Pfam" id="PF00512">
    <property type="entry name" value="HisKA"/>
    <property type="match status" value="1"/>
</dbReference>
<evidence type="ECO:0000256" key="10">
    <source>
        <dbReference type="ARBA" id="ARBA00022840"/>
    </source>
</evidence>
<keyword evidence="6" id="KW-0808">Transferase</keyword>
<dbReference type="SUPFAM" id="SSF55874">
    <property type="entry name" value="ATPase domain of HSP90 chaperone/DNA topoisomerase II/histidine kinase"/>
    <property type="match status" value="1"/>
</dbReference>
<dbReference type="SMART" id="SM00304">
    <property type="entry name" value="HAMP"/>
    <property type="match status" value="1"/>
</dbReference>
<feature type="transmembrane region" description="Helical" evidence="15">
    <location>
        <begin position="196"/>
        <end position="215"/>
    </location>
</feature>
<keyword evidence="8" id="KW-0547">Nucleotide-binding</keyword>
<evidence type="ECO:0000256" key="4">
    <source>
        <dbReference type="ARBA" id="ARBA00022475"/>
    </source>
</evidence>
<comment type="caution">
    <text evidence="18">The sequence shown here is derived from an EMBL/GenBank/DDBJ whole genome shotgun (WGS) entry which is preliminary data.</text>
</comment>
<dbReference type="InterPro" id="IPR036097">
    <property type="entry name" value="HisK_dim/P_sf"/>
</dbReference>
<evidence type="ECO:0000256" key="14">
    <source>
        <dbReference type="ARBA" id="ARBA00035305"/>
    </source>
</evidence>
<evidence type="ECO:0000256" key="12">
    <source>
        <dbReference type="ARBA" id="ARBA00023012"/>
    </source>
</evidence>
<dbReference type="PRINTS" id="PR00344">
    <property type="entry name" value="BCTRLSENSOR"/>
</dbReference>
<evidence type="ECO:0000256" key="5">
    <source>
        <dbReference type="ARBA" id="ARBA00022553"/>
    </source>
</evidence>
<dbReference type="Pfam" id="PF02518">
    <property type="entry name" value="HATPase_c"/>
    <property type="match status" value="1"/>
</dbReference>
<dbReference type="EMBL" id="JBHLUB010000003">
    <property type="protein sequence ID" value="MFC0581335.1"/>
    <property type="molecule type" value="Genomic_DNA"/>
</dbReference>
<keyword evidence="19" id="KW-1185">Reference proteome</keyword>
<dbReference type="SMART" id="SM00387">
    <property type="entry name" value="HATPase_c"/>
    <property type="match status" value="1"/>
</dbReference>
<accession>A0ABV6P870</accession>
<dbReference type="NCBIfam" id="NF040691">
    <property type="entry name" value="MtrAB_MtrB"/>
    <property type="match status" value="1"/>
</dbReference>
<dbReference type="InterPro" id="IPR005467">
    <property type="entry name" value="His_kinase_dom"/>
</dbReference>
<feature type="domain" description="HAMP" evidence="17">
    <location>
        <begin position="217"/>
        <end position="269"/>
    </location>
</feature>
<dbReference type="InterPro" id="IPR003660">
    <property type="entry name" value="HAMP_dom"/>
</dbReference>
<dbReference type="InterPro" id="IPR003661">
    <property type="entry name" value="HisK_dim/P_dom"/>
</dbReference>
<evidence type="ECO:0000256" key="8">
    <source>
        <dbReference type="ARBA" id="ARBA00022741"/>
    </source>
</evidence>
<dbReference type="Gene3D" id="6.10.340.10">
    <property type="match status" value="1"/>
</dbReference>
<dbReference type="GO" id="GO:0016301">
    <property type="term" value="F:kinase activity"/>
    <property type="evidence" value="ECO:0007669"/>
    <property type="project" value="UniProtKB-KW"/>
</dbReference>
<keyword evidence="9 18" id="KW-0418">Kinase</keyword>
<evidence type="ECO:0000256" key="6">
    <source>
        <dbReference type="ARBA" id="ARBA00022679"/>
    </source>
</evidence>
<evidence type="ECO:0000256" key="9">
    <source>
        <dbReference type="ARBA" id="ARBA00022777"/>
    </source>
</evidence>
<dbReference type="CDD" id="cd00075">
    <property type="entry name" value="HATPase"/>
    <property type="match status" value="1"/>
</dbReference>
<evidence type="ECO:0000256" key="1">
    <source>
        <dbReference type="ARBA" id="ARBA00000085"/>
    </source>
</evidence>
<keyword evidence="4" id="KW-1003">Cell membrane</keyword>
<evidence type="ECO:0000256" key="3">
    <source>
        <dbReference type="ARBA" id="ARBA00012438"/>
    </source>
</evidence>
<proteinExistence type="predicted"/>
<evidence type="ECO:0000256" key="7">
    <source>
        <dbReference type="ARBA" id="ARBA00022692"/>
    </source>
</evidence>
<evidence type="ECO:0000256" key="2">
    <source>
        <dbReference type="ARBA" id="ARBA00004651"/>
    </source>
</evidence>
<dbReference type="InterPro" id="IPR003594">
    <property type="entry name" value="HATPase_dom"/>
</dbReference>
<dbReference type="Gene3D" id="3.30.565.10">
    <property type="entry name" value="Histidine kinase-like ATPase, C-terminal domain"/>
    <property type="match status" value="1"/>
</dbReference>
<keyword evidence="7 15" id="KW-0812">Transmembrane</keyword>
<feature type="transmembrane region" description="Helical" evidence="15">
    <location>
        <begin position="19"/>
        <end position="40"/>
    </location>
</feature>
<gene>
    <name evidence="18" type="primary">mtrB</name>
    <name evidence="18" type="ORF">ACFFFR_02875</name>
</gene>
<keyword evidence="13 15" id="KW-0472">Membrane</keyword>
<protein>
    <recommendedName>
        <fullName evidence="14">Sensor histidine kinase MtrB</fullName>
        <ecNumber evidence="3">2.7.13.3</ecNumber>
    </recommendedName>
</protein>
<dbReference type="InterPro" id="IPR036890">
    <property type="entry name" value="HATPase_C_sf"/>
</dbReference>
<feature type="domain" description="Histidine kinase" evidence="16">
    <location>
        <begin position="284"/>
        <end position="501"/>
    </location>
</feature>
<dbReference type="InterPro" id="IPR004358">
    <property type="entry name" value="Sig_transdc_His_kin-like_C"/>
</dbReference>
<dbReference type="PROSITE" id="PS50885">
    <property type="entry name" value="HAMP"/>
    <property type="match status" value="1"/>
</dbReference>
<dbReference type="PANTHER" id="PTHR45528:SF1">
    <property type="entry name" value="SENSOR HISTIDINE KINASE CPXA"/>
    <property type="match status" value="1"/>
</dbReference>
<evidence type="ECO:0000256" key="13">
    <source>
        <dbReference type="ARBA" id="ARBA00023136"/>
    </source>
</evidence>
<dbReference type="SUPFAM" id="SSF47384">
    <property type="entry name" value="Homodimeric domain of signal transducing histidine kinase"/>
    <property type="match status" value="1"/>
</dbReference>
<organism evidence="18 19">
    <name type="scientific">Micrococcoides hystricis</name>
    <dbReference type="NCBI Taxonomy" id="1572761"/>
    <lineage>
        <taxon>Bacteria</taxon>
        <taxon>Bacillati</taxon>
        <taxon>Actinomycetota</taxon>
        <taxon>Actinomycetes</taxon>
        <taxon>Micrococcales</taxon>
        <taxon>Micrococcaceae</taxon>
        <taxon>Micrococcoides</taxon>
    </lineage>
</organism>
<evidence type="ECO:0000256" key="15">
    <source>
        <dbReference type="SAM" id="Phobius"/>
    </source>
</evidence>